<evidence type="ECO:0000313" key="3">
    <source>
        <dbReference type="Proteomes" id="UP000182841"/>
    </source>
</evidence>
<protein>
    <recommendedName>
        <fullName evidence="4">NTP pyrophosphohydrolase MazG putative catalytic core domain-containing protein</fullName>
    </recommendedName>
</protein>
<dbReference type="EMBL" id="FOGO01000007">
    <property type="protein sequence ID" value="SES01612.1"/>
    <property type="molecule type" value="Genomic_DNA"/>
</dbReference>
<gene>
    <name evidence="2" type="ORF">SAMN05421870_10770</name>
</gene>
<feature type="compositionally biased region" description="Basic and acidic residues" evidence="1">
    <location>
        <begin position="40"/>
        <end position="56"/>
    </location>
</feature>
<dbReference type="SUPFAM" id="SSF101386">
    <property type="entry name" value="all-alpha NTP pyrophosphatases"/>
    <property type="match status" value="1"/>
</dbReference>
<evidence type="ECO:0008006" key="4">
    <source>
        <dbReference type="Google" id="ProtNLM"/>
    </source>
</evidence>
<accession>A0A1H9TX44</accession>
<dbReference type="AlphaFoldDB" id="A0A1H9TX44"/>
<keyword evidence="3" id="KW-1185">Reference proteome</keyword>
<dbReference type="InterPro" id="IPR044548">
    <property type="entry name" value="AF0060_NTP-PPase_MazG-like"/>
</dbReference>
<feature type="region of interest" description="Disordered" evidence="1">
    <location>
        <begin position="1"/>
        <end position="58"/>
    </location>
</feature>
<proteinExistence type="predicted"/>
<dbReference type="Gene3D" id="1.10.287.1080">
    <property type="entry name" value="MazG-like"/>
    <property type="match status" value="1"/>
</dbReference>
<sequence length="176" mass="18726">MGDATSQERNRERAPGSGPHPLRDAEPALRGAPGRGADGGSDRPGPDDAYRERGQPRDVWPVAHALARAFDAHGDAQGVPREQQWTLQVLKLSEETGEAAQAVIGVQGTNPRKGHSHTWEDVHAEVADVVITGLVALARMRPDDAADFLRRQLVRKAARFPAAGRSGAEPSPAEGG</sequence>
<evidence type="ECO:0000313" key="2">
    <source>
        <dbReference type="EMBL" id="SES01612.1"/>
    </source>
</evidence>
<dbReference type="Proteomes" id="UP000182841">
    <property type="component" value="Unassembled WGS sequence"/>
</dbReference>
<name>A0A1H9TX44_9ACTN</name>
<evidence type="ECO:0000256" key="1">
    <source>
        <dbReference type="SAM" id="MobiDB-lite"/>
    </source>
</evidence>
<dbReference type="STRING" id="943816.AN217_16610"/>
<feature type="compositionally biased region" description="Basic and acidic residues" evidence="1">
    <location>
        <begin position="1"/>
        <end position="14"/>
    </location>
</feature>
<reference evidence="3" key="1">
    <citation type="submission" date="2016-10" db="EMBL/GenBank/DDBJ databases">
        <authorList>
            <person name="Varghese N."/>
            <person name="Submissions S."/>
        </authorList>
    </citation>
    <scope>NUCLEOTIDE SEQUENCE [LARGE SCALE GENOMIC DNA]</scope>
    <source>
        <strain evidence="3">CGMCC 4.6825</strain>
    </source>
</reference>
<organism evidence="2 3">
    <name type="scientific">Streptomyces qinglanensis</name>
    <dbReference type="NCBI Taxonomy" id="943816"/>
    <lineage>
        <taxon>Bacteria</taxon>
        <taxon>Bacillati</taxon>
        <taxon>Actinomycetota</taxon>
        <taxon>Actinomycetes</taxon>
        <taxon>Kitasatosporales</taxon>
        <taxon>Streptomycetaceae</taxon>
        <taxon>Streptomyces</taxon>
    </lineage>
</organism>
<dbReference type="CDD" id="cd11533">
    <property type="entry name" value="NTP-PPase_Af0060_like"/>
    <property type="match status" value="1"/>
</dbReference>
<dbReference type="RefSeq" id="WP_338068967.1">
    <property type="nucleotide sequence ID" value="NZ_FOGO01000007.1"/>
</dbReference>